<protein>
    <submittedName>
        <fullName evidence="2">Uncharacterized protein</fullName>
    </submittedName>
</protein>
<gene>
    <name evidence="2" type="ORF">J437_LFUL001809</name>
</gene>
<organism evidence="2 3">
    <name type="scientific">Ladona fulva</name>
    <name type="common">Scarce chaser dragonfly</name>
    <name type="synonym">Libellula fulva</name>
    <dbReference type="NCBI Taxonomy" id="123851"/>
    <lineage>
        <taxon>Eukaryota</taxon>
        <taxon>Metazoa</taxon>
        <taxon>Ecdysozoa</taxon>
        <taxon>Arthropoda</taxon>
        <taxon>Hexapoda</taxon>
        <taxon>Insecta</taxon>
        <taxon>Pterygota</taxon>
        <taxon>Palaeoptera</taxon>
        <taxon>Odonata</taxon>
        <taxon>Epiprocta</taxon>
        <taxon>Anisoptera</taxon>
        <taxon>Libelluloidea</taxon>
        <taxon>Libellulidae</taxon>
        <taxon>Ladona</taxon>
    </lineage>
</organism>
<evidence type="ECO:0000313" key="3">
    <source>
        <dbReference type="Proteomes" id="UP000792457"/>
    </source>
</evidence>
<dbReference type="AlphaFoldDB" id="A0A8K0JYF6"/>
<feature type="region of interest" description="Disordered" evidence="1">
    <location>
        <begin position="392"/>
        <end position="430"/>
    </location>
</feature>
<evidence type="ECO:0000256" key="1">
    <source>
        <dbReference type="SAM" id="MobiDB-lite"/>
    </source>
</evidence>
<evidence type="ECO:0000313" key="2">
    <source>
        <dbReference type="EMBL" id="KAG8224115.1"/>
    </source>
</evidence>
<comment type="caution">
    <text evidence="2">The sequence shown here is derived from an EMBL/GenBank/DDBJ whole genome shotgun (WGS) entry which is preliminary data.</text>
</comment>
<name>A0A8K0JYF6_LADFU</name>
<accession>A0A8K0JYF6</accession>
<keyword evidence="3" id="KW-1185">Reference proteome</keyword>
<feature type="compositionally biased region" description="Basic and acidic residues" evidence="1">
    <location>
        <begin position="392"/>
        <end position="407"/>
    </location>
</feature>
<dbReference type="EMBL" id="KZ308184">
    <property type="protein sequence ID" value="KAG8224115.1"/>
    <property type="molecule type" value="Genomic_DNA"/>
</dbReference>
<reference evidence="2" key="1">
    <citation type="submission" date="2013-04" db="EMBL/GenBank/DDBJ databases">
        <authorList>
            <person name="Qu J."/>
            <person name="Murali S.C."/>
            <person name="Bandaranaike D."/>
            <person name="Bellair M."/>
            <person name="Blankenburg K."/>
            <person name="Chao H."/>
            <person name="Dinh H."/>
            <person name="Doddapaneni H."/>
            <person name="Downs B."/>
            <person name="Dugan-Rocha S."/>
            <person name="Elkadiri S."/>
            <person name="Gnanaolivu R.D."/>
            <person name="Hernandez B."/>
            <person name="Javaid M."/>
            <person name="Jayaseelan J.C."/>
            <person name="Lee S."/>
            <person name="Li M."/>
            <person name="Ming W."/>
            <person name="Munidasa M."/>
            <person name="Muniz J."/>
            <person name="Nguyen L."/>
            <person name="Ongeri F."/>
            <person name="Osuji N."/>
            <person name="Pu L.-L."/>
            <person name="Puazo M."/>
            <person name="Qu C."/>
            <person name="Quiroz J."/>
            <person name="Raj R."/>
            <person name="Weissenberger G."/>
            <person name="Xin Y."/>
            <person name="Zou X."/>
            <person name="Han Y."/>
            <person name="Richards S."/>
            <person name="Worley K."/>
            <person name="Muzny D."/>
            <person name="Gibbs R."/>
        </authorList>
    </citation>
    <scope>NUCLEOTIDE SEQUENCE</scope>
    <source>
        <strain evidence="2">Sampled in the wild</strain>
    </source>
</reference>
<reference evidence="2" key="2">
    <citation type="submission" date="2017-10" db="EMBL/GenBank/DDBJ databases">
        <title>Ladona fulva Genome sequencing and assembly.</title>
        <authorList>
            <person name="Murali S."/>
            <person name="Richards S."/>
            <person name="Bandaranaike D."/>
            <person name="Bellair M."/>
            <person name="Blankenburg K."/>
            <person name="Chao H."/>
            <person name="Dinh H."/>
            <person name="Doddapaneni H."/>
            <person name="Dugan-Rocha S."/>
            <person name="Elkadiri S."/>
            <person name="Gnanaolivu R."/>
            <person name="Hernandez B."/>
            <person name="Skinner E."/>
            <person name="Javaid M."/>
            <person name="Lee S."/>
            <person name="Li M."/>
            <person name="Ming W."/>
            <person name="Munidasa M."/>
            <person name="Muniz J."/>
            <person name="Nguyen L."/>
            <person name="Hughes D."/>
            <person name="Osuji N."/>
            <person name="Pu L.-L."/>
            <person name="Puazo M."/>
            <person name="Qu C."/>
            <person name="Quiroz J."/>
            <person name="Raj R."/>
            <person name="Weissenberger G."/>
            <person name="Xin Y."/>
            <person name="Zou X."/>
            <person name="Han Y."/>
            <person name="Worley K."/>
            <person name="Muzny D."/>
            <person name="Gibbs R."/>
        </authorList>
    </citation>
    <scope>NUCLEOTIDE SEQUENCE</scope>
    <source>
        <strain evidence="2">Sampled in the wild</strain>
    </source>
</reference>
<sequence>MNDEFDRKDVAHFAFISATSIPSTTADLNQQFTPILSNPAASVTPLPAYAYLNDASGIGAYYFQTNSLQPQLNSFAQQPSVTFERFNSGQSPGYQFNPPIMMVPQVNPNGIIHQEAATGTQDITTTNPFQNQQYLYPSNPQPQEIFSSTLNNGYYGTNPPTSFFNNISSNFSGVPNGFIRTESMINQIPQLQRFSCINGNDISFSSPTPTPIQANWSFASQQLNDAKEIVNRVTPSNVEVQQNYLLRIEQVTLISAMPIDSNDLAGEQVSSDQTSTNVQQKYTANSEGLTVLSQVGDNKPQVIKIDSECIKQMLQNNSCFYVQQFLNGPKGKIKKEETTAMQTDGSLRTDIVEIDNEISEPTKVIQILEPRDLLTEEVCDDLQKKTSEIVLEYDGKGVAEENERPLGENETTSEPESRSFDENNQPILDK</sequence>
<dbReference type="Proteomes" id="UP000792457">
    <property type="component" value="Unassembled WGS sequence"/>
</dbReference>
<proteinExistence type="predicted"/>